<dbReference type="Proteomes" id="UP000002612">
    <property type="component" value="Plasmid pE33L466"/>
</dbReference>
<organism evidence="1 2">
    <name type="scientific">Bacillus cereus (strain ZK / E33L)</name>
    <dbReference type="NCBI Taxonomy" id="288681"/>
    <lineage>
        <taxon>Bacteria</taxon>
        <taxon>Bacillati</taxon>
        <taxon>Bacillota</taxon>
        <taxon>Bacilli</taxon>
        <taxon>Bacillales</taxon>
        <taxon>Bacillaceae</taxon>
        <taxon>Bacillus</taxon>
        <taxon>Bacillus cereus group</taxon>
    </lineage>
</organism>
<evidence type="ECO:0008006" key="3">
    <source>
        <dbReference type="Google" id="ProtNLM"/>
    </source>
</evidence>
<proteinExistence type="predicted"/>
<dbReference type="PATRIC" id="fig|288681.22.peg.5954"/>
<geneLocation type="plasmid" evidence="1 2">
    <name>pE33L466</name>
</geneLocation>
<accession>Q4V187</accession>
<name>Q4V187_BACCZ</name>
<evidence type="ECO:0000313" key="1">
    <source>
        <dbReference type="EMBL" id="AAY60520.1"/>
    </source>
</evidence>
<dbReference type="RefSeq" id="WP_001056151.1">
    <property type="nucleotide sequence ID" value="NC_007103.1"/>
</dbReference>
<dbReference type="KEGG" id="bcz:pE33L466_0377"/>
<keyword evidence="1" id="KW-0614">Plasmid</keyword>
<sequence length="218" mass="24575">MNMKKFVLASTLGFAVLTGTNFPGVEISKASAASMNLDTIEGRVVEVVEGAIYIESKEYNGSIDNVVQIILENPKNIFQVGDQVKATGTLWRNMSIFMRAHSVEKMNDNNSLTSGIHYDQQGTPKYVVGTITKQYKFSYDTNNVQDFVVVTYPNKEGNALTVHVAVSSKTKYIVGDTVRVNNILEWFRTDHFETDEINIEKVNEMKTTNGQEDRWIWS</sequence>
<dbReference type="EMBL" id="CP000040">
    <property type="protein sequence ID" value="AAY60520.1"/>
    <property type="molecule type" value="Genomic_DNA"/>
</dbReference>
<reference evidence="2" key="1">
    <citation type="journal article" date="2006" name="J. Bacteriol.">
        <title>Pathogenomic sequence analysis of Bacillus cereus and Bacillus thuringiensis isolates closely related to Bacillus anthracis.</title>
        <authorList>
            <person name="Han C.S."/>
            <person name="Xie G."/>
            <person name="Challacombe J.F."/>
            <person name="Altherr M.R."/>
            <person name="Bhotika S.S."/>
            <person name="Brown N."/>
            <person name="Bruce D."/>
            <person name="Campbell C.S."/>
            <person name="Campbell M.L."/>
            <person name="Chen J."/>
            <person name="Chertkov O."/>
            <person name="Cleland C."/>
            <person name="Dimitrijevic M."/>
            <person name="Doggett N.A."/>
            <person name="Fawcett J.J."/>
            <person name="Glavina T."/>
            <person name="Goodwin L.A."/>
            <person name="Green L.D."/>
            <person name="Hill K.K."/>
            <person name="Hitchcock P."/>
            <person name="Jackson P.J."/>
            <person name="Keim P."/>
            <person name="Kewalramani A.R."/>
            <person name="Longmire J."/>
            <person name="Lucas S."/>
            <person name="Malfatti S."/>
            <person name="McMurry K."/>
            <person name="Meincke L.J."/>
            <person name="Misra M."/>
            <person name="Moseman B.L."/>
            <person name="Mundt M."/>
            <person name="Munk A.C."/>
            <person name="Okinaka R.T."/>
            <person name="Parson-Quintana B."/>
            <person name="Reilly L.P."/>
            <person name="Richardson P."/>
            <person name="Robinson D.L."/>
            <person name="Rubin E."/>
            <person name="Saunders E."/>
            <person name="Tapia R."/>
            <person name="Tesmer J.G."/>
            <person name="Thayer N."/>
            <person name="Thompson L.S."/>
            <person name="Tice H."/>
            <person name="Ticknor L.O."/>
            <person name="Wills P.L."/>
            <person name="Brettin T.S."/>
            <person name="Gilna P."/>
        </authorList>
    </citation>
    <scope>NUCLEOTIDE SEQUENCE [LARGE SCALE GENOMIC DNA]</scope>
    <source>
        <strain evidence="2">ZK / E33L</strain>
        <plasmid evidence="2">pE33L466</plasmid>
    </source>
</reference>
<dbReference type="InterPro" id="IPR059208">
    <property type="entry name" value="ATP_synth_asu_put"/>
</dbReference>
<evidence type="ECO:0000313" key="2">
    <source>
        <dbReference type="Proteomes" id="UP000002612"/>
    </source>
</evidence>
<dbReference type="AlphaFoldDB" id="Q4V187"/>
<gene>
    <name evidence="1" type="ordered locus">pE33L466_0377</name>
</gene>
<protein>
    <recommendedName>
        <fullName evidence="3">ATP F0F1 synthase subunit alpha</fullName>
    </recommendedName>
</protein>
<dbReference type="NCBIfam" id="NF005260">
    <property type="entry name" value="PRK06763.1"/>
    <property type="match status" value="1"/>
</dbReference>